<dbReference type="AlphaFoldDB" id="A0A1M7T520"/>
<dbReference type="OrthoDB" id="9790710at2"/>
<dbReference type="Proteomes" id="UP000184066">
    <property type="component" value="Unassembled WGS sequence"/>
</dbReference>
<dbReference type="RefSeq" id="WP_083581255.1">
    <property type="nucleotide sequence ID" value="NZ_FOHL01000004.1"/>
</dbReference>
<dbReference type="InterPro" id="IPR001296">
    <property type="entry name" value="Glyco_trans_1"/>
</dbReference>
<keyword evidence="3" id="KW-0808">Transferase</keyword>
<feature type="region of interest" description="Disordered" evidence="1">
    <location>
        <begin position="1"/>
        <end position="26"/>
    </location>
</feature>
<protein>
    <submittedName>
        <fullName evidence="3">Glycosyltransferase involved in cell wall bisynthesis</fullName>
    </submittedName>
</protein>
<dbReference type="GO" id="GO:0016757">
    <property type="term" value="F:glycosyltransferase activity"/>
    <property type="evidence" value="ECO:0007669"/>
    <property type="project" value="InterPro"/>
</dbReference>
<feature type="domain" description="Glycosyl transferase family 1" evidence="2">
    <location>
        <begin position="251"/>
        <end position="407"/>
    </location>
</feature>
<dbReference type="Pfam" id="PF00534">
    <property type="entry name" value="Glycos_transf_1"/>
    <property type="match status" value="1"/>
</dbReference>
<dbReference type="PANTHER" id="PTHR45947:SF15">
    <property type="entry name" value="TEICHURONIC ACID BIOSYNTHESIS GLYCOSYLTRANSFERASE TUAC-RELATED"/>
    <property type="match status" value="1"/>
</dbReference>
<evidence type="ECO:0000313" key="4">
    <source>
        <dbReference type="Proteomes" id="UP000184066"/>
    </source>
</evidence>
<dbReference type="InterPro" id="IPR050194">
    <property type="entry name" value="Glycosyltransferase_grp1"/>
</dbReference>
<dbReference type="STRING" id="1189325.SAMN04488119_104166"/>
<organism evidence="3 4">
    <name type="scientific">Oceanicella actignis</name>
    <dbReference type="NCBI Taxonomy" id="1189325"/>
    <lineage>
        <taxon>Bacteria</taxon>
        <taxon>Pseudomonadati</taxon>
        <taxon>Pseudomonadota</taxon>
        <taxon>Alphaproteobacteria</taxon>
        <taxon>Rhodobacterales</taxon>
        <taxon>Paracoccaceae</taxon>
        <taxon>Oceanicella</taxon>
    </lineage>
</organism>
<gene>
    <name evidence="3" type="ORF">SAMN05216200_104166</name>
</gene>
<proteinExistence type="predicted"/>
<dbReference type="SUPFAM" id="SSF53756">
    <property type="entry name" value="UDP-Glycosyltransferase/glycogen phosphorylase"/>
    <property type="match status" value="1"/>
</dbReference>
<accession>A0A1M7T520</accession>
<dbReference type="EMBL" id="FRDL01000004">
    <property type="protein sequence ID" value="SHN65791.1"/>
    <property type="molecule type" value="Genomic_DNA"/>
</dbReference>
<sequence>MKDDAHAADKADAPPRPDAAADPAADPAAARGLRVAYLVNQYPKVSHTFIRREIQALERLGVRVDRYALRGWDNPTPDPSDAEECARTRHLLRRGPAPLAAAALRVALRRPRRFARALGAALAMGRRGMRPLPYHLAYLAHACRLLELLRDAPVAHLHAHFGTNAAEVALLLRLLGGPRYSFTVHGSDEFDHADGLALDRKIAGAAFVAAISAYTRAQLMRRAAPEHWPRIQVVRCGLEDAFFADDPAPFPERPHLLCIGRFCVEKGQPILLDAFAAVARAHPDARLILAGDGEMRPLIERRIAELGLNARATITGWISSDQVRDLIRASTAVVQPSLMEGLPVVLMEAMAQRRPVISTWIAGIPELVVDGENGWLVPAGDAEAAARAIDACLSAPPERLARMAEAGFARVRARHAIDAEAARLAELFAQST</sequence>
<feature type="compositionally biased region" description="Basic and acidic residues" evidence="1">
    <location>
        <begin position="1"/>
        <end position="15"/>
    </location>
</feature>
<evidence type="ECO:0000313" key="3">
    <source>
        <dbReference type="EMBL" id="SHN65791.1"/>
    </source>
</evidence>
<keyword evidence="4" id="KW-1185">Reference proteome</keyword>
<name>A0A1M7T520_9RHOB</name>
<evidence type="ECO:0000256" key="1">
    <source>
        <dbReference type="SAM" id="MobiDB-lite"/>
    </source>
</evidence>
<dbReference type="PANTHER" id="PTHR45947">
    <property type="entry name" value="SULFOQUINOVOSYL TRANSFERASE SQD2"/>
    <property type="match status" value="1"/>
</dbReference>
<evidence type="ECO:0000259" key="2">
    <source>
        <dbReference type="Pfam" id="PF00534"/>
    </source>
</evidence>
<reference evidence="3 4" key="1">
    <citation type="submission" date="2016-12" db="EMBL/GenBank/DDBJ databases">
        <authorList>
            <person name="Song W.-J."/>
            <person name="Kurnit D.M."/>
        </authorList>
    </citation>
    <scope>NUCLEOTIDE SEQUENCE [LARGE SCALE GENOMIC DNA]</scope>
    <source>
        <strain evidence="3 4">CGMCC 1.10808</strain>
    </source>
</reference>
<dbReference type="CDD" id="cd03801">
    <property type="entry name" value="GT4_PimA-like"/>
    <property type="match status" value="1"/>
</dbReference>
<dbReference type="Gene3D" id="3.40.50.2000">
    <property type="entry name" value="Glycogen Phosphorylase B"/>
    <property type="match status" value="2"/>
</dbReference>